<organism evidence="2 3">
    <name type="scientific">Pleurodeles waltl</name>
    <name type="common">Iberian ribbed newt</name>
    <dbReference type="NCBI Taxonomy" id="8319"/>
    <lineage>
        <taxon>Eukaryota</taxon>
        <taxon>Metazoa</taxon>
        <taxon>Chordata</taxon>
        <taxon>Craniata</taxon>
        <taxon>Vertebrata</taxon>
        <taxon>Euteleostomi</taxon>
        <taxon>Amphibia</taxon>
        <taxon>Batrachia</taxon>
        <taxon>Caudata</taxon>
        <taxon>Salamandroidea</taxon>
        <taxon>Salamandridae</taxon>
        <taxon>Pleurodelinae</taxon>
        <taxon>Pleurodeles</taxon>
    </lineage>
</organism>
<feature type="region of interest" description="Disordered" evidence="1">
    <location>
        <begin position="1"/>
        <end position="39"/>
    </location>
</feature>
<protein>
    <submittedName>
        <fullName evidence="2">Uncharacterized protein</fullName>
    </submittedName>
</protein>
<dbReference type="AlphaFoldDB" id="A0AAV7WY47"/>
<reference evidence="2" key="1">
    <citation type="journal article" date="2022" name="bioRxiv">
        <title>Sequencing and chromosome-scale assembly of the giantPleurodeles waltlgenome.</title>
        <authorList>
            <person name="Brown T."/>
            <person name="Elewa A."/>
            <person name="Iarovenko S."/>
            <person name="Subramanian E."/>
            <person name="Araus A.J."/>
            <person name="Petzold A."/>
            <person name="Susuki M."/>
            <person name="Suzuki K.-i.T."/>
            <person name="Hayashi T."/>
            <person name="Toyoda A."/>
            <person name="Oliveira C."/>
            <person name="Osipova E."/>
            <person name="Leigh N.D."/>
            <person name="Simon A."/>
            <person name="Yun M.H."/>
        </authorList>
    </citation>
    <scope>NUCLEOTIDE SEQUENCE</scope>
    <source>
        <strain evidence="2">20211129_DDA</strain>
        <tissue evidence="2">Liver</tissue>
    </source>
</reference>
<evidence type="ECO:0000256" key="1">
    <source>
        <dbReference type="SAM" id="MobiDB-lite"/>
    </source>
</evidence>
<proteinExistence type="predicted"/>
<keyword evidence="3" id="KW-1185">Reference proteome</keyword>
<accession>A0AAV7WY47</accession>
<dbReference type="Proteomes" id="UP001066276">
    <property type="component" value="Chromosome 1_1"/>
</dbReference>
<name>A0AAV7WY47_PLEWA</name>
<evidence type="ECO:0000313" key="3">
    <source>
        <dbReference type="Proteomes" id="UP001066276"/>
    </source>
</evidence>
<gene>
    <name evidence="2" type="ORF">NDU88_005296</name>
</gene>
<comment type="caution">
    <text evidence="2">The sequence shown here is derived from an EMBL/GenBank/DDBJ whole genome shotgun (WGS) entry which is preliminary data.</text>
</comment>
<dbReference type="EMBL" id="JANPWB010000001">
    <property type="protein sequence ID" value="KAJ1217705.1"/>
    <property type="molecule type" value="Genomic_DNA"/>
</dbReference>
<evidence type="ECO:0000313" key="2">
    <source>
        <dbReference type="EMBL" id="KAJ1217705.1"/>
    </source>
</evidence>
<sequence>MLLGQDRTGQGPATLKGRAGVMQRRRPPQTEHGDSLISDHPIWSPWQKKEATVKRPAWEFSGWRMFSIFYQMGYPTSDIMCFLEPCDQHMRKLFRRTFKGKVLA</sequence>